<evidence type="ECO:0000313" key="2">
    <source>
        <dbReference type="Proteomes" id="UP001234202"/>
    </source>
</evidence>
<reference evidence="1" key="1">
    <citation type="submission" date="2023-04" db="EMBL/GenBank/DDBJ databases">
        <title>Draft Genome sequencing of Naganishia species isolated from polar environments using Oxford Nanopore Technology.</title>
        <authorList>
            <person name="Leo P."/>
            <person name="Venkateswaran K."/>
        </authorList>
    </citation>
    <scope>NUCLEOTIDE SEQUENCE</scope>
    <source>
        <strain evidence="1">DBVPG 5303</strain>
    </source>
</reference>
<organism evidence="1 2">
    <name type="scientific">Naganishia onofrii</name>
    <dbReference type="NCBI Taxonomy" id="1851511"/>
    <lineage>
        <taxon>Eukaryota</taxon>
        <taxon>Fungi</taxon>
        <taxon>Dikarya</taxon>
        <taxon>Basidiomycota</taxon>
        <taxon>Agaricomycotina</taxon>
        <taxon>Tremellomycetes</taxon>
        <taxon>Filobasidiales</taxon>
        <taxon>Filobasidiaceae</taxon>
        <taxon>Naganishia</taxon>
    </lineage>
</organism>
<evidence type="ECO:0000313" key="1">
    <source>
        <dbReference type="EMBL" id="KAJ9126349.1"/>
    </source>
</evidence>
<name>A0ACC2XS97_9TREE</name>
<keyword evidence="2" id="KW-1185">Reference proteome</keyword>
<gene>
    <name evidence="1" type="ORF">QFC24_002083</name>
</gene>
<sequence>MSKHLAPSPSPPPPPPSSPPPLSLTSSPLFDQALAALPLSSPSLADARYPANGRSSTDIVTRQLEDEGGGGYEYFGVPEQEDGEETRGDIPWTTGFTGIPTGIPLTSPEQLPHPTPPVPRTTLLDRPTAVAVTARPVSERTCTGGGSDGGGGEGRGGVQSQETTSSTDTLDKEFKSGEELIIAHAHAELESWLAVAGDSAGRRESLLVRADEEVQVGGKRKRKQSTIPTPTSRLTPPDSFPPQTAVSISHHHHHHQQEQQQPSNTIPAIHHPSTSTSTPNTHPSHQLHKDASSLQKPRQGQPVVVLPIDVAPSANDDDNDNDGDAGDAWTYTEDSAYAASKFGGIGEYMRHKRIKLQIQNRAIAESRGGVGRYPQIFKGLEIYIILFTPVYLPTLEKSTHIIASNLTPAKFREFAKYKVVLPVWLTDSVERGQLLDWKAYKLVPKGGGEEQGMRGGMSQFLAAAAAGGGAGAGKKVGSVSSALAGGRGGTVDKSKGKGKGKEKAEVIDVSDEEVSVDQDTPLVQPVPRRLRFQAMPEIMESRADMRMDMGSVSIPTEDDNMVLSHPTRSPPAAAEVATPAIKDTTPATPSKPLSHQHHLAPVFAGKSPNSIKEIVAPSKGQFVGMTSDPLTFAHAAAMGYAKNAENQDAKRLMQSAEWREQHTAANEGFLEGYYQNSRLHHLSSWKAELKLLVAQAQSAAESSETIHTLAPGAISVPANELSFTDSTLPRAQTKPTTTTIGQARGNNHNNTGDAEKVIFHVDFDAFFVSCGLATRPELRGKPVVVCHSQGTQGSARDDRNQNATDSGKGSTSEIASCSYEARAKGVKNGMSLGQARRLCPDVQTMPYEFETYKKFSLAFYTILMAYADELQAVSVDEALIDVTSQVQALADAPPELDSSAKEPIAVEHHDASRDPGEQSPKPTSPRPSSPHQPFFDTDMPDVSRNEAETTLPIKASPDWAKVLAEKIRSDVRKATGCEVSIGIAENILLARLATRHAKPAGAFHLVQEAVPAFMADLEVGELPNFGYSTQRKIMDKFGTKKCGELLGKPKGVLQAVLGNKTGESLYNFIRGIDRRKLEPHKERKSVSAEVNYGIRFISDSEAEQFLSNLSKEVSKRLKAIDRLGRLLTLKIMTRHPDAPLEAPKFMGHGVCDVVNKSAVLSNGKGGATDDPTHIADTVLGIFRAGKFVSTELRGVGIQVQKLESKSEALPAVEDGQHRLGFAVRIQPETLKAEVPPAKEGPMIPPSTIISIPSGNEEDVIPVDAKDIVPAANRPFLNAAALRKTSEPAGMSKFGKRRATTTTIVAPAAMLPPAPSEIDPEMWGFLLQEDQSAYRQAWLNQGLKIPRIFMEQPKATTSKVLLEEPRVLFPDTQRSTKGLLTRARSTSVQPGRKERSESVVSRIKASPVRQPGRSVTPGSEEVVDISGSSTPPAPGEYKDSDLLDLGLDLQVFHNLPREVQAESYRDAAMSRTTRQHLTKKGGLQSPVSPHAVAGVHKSPHKPTAAIEVRAAPHRPKMNGTSDIESIMDMVREWMDRSSHAEPNQIELKVIRKYLLRCVDPEMAGIGGIQDAARVMGYWRRRCMRIWPKAGAGTVPVGDDAENLNKRAVEESWRRAFKEVRREVDDLVRARFGGPLVLP</sequence>
<proteinExistence type="predicted"/>
<protein>
    <submittedName>
        <fullName evidence="1">Uncharacterized protein</fullName>
    </submittedName>
</protein>
<dbReference type="EMBL" id="JASBWV010000005">
    <property type="protein sequence ID" value="KAJ9126349.1"/>
    <property type="molecule type" value="Genomic_DNA"/>
</dbReference>
<accession>A0ACC2XS97</accession>
<comment type="caution">
    <text evidence="1">The sequence shown here is derived from an EMBL/GenBank/DDBJ whole genome shotgun (WGS) entry which is preliminary data.</text>
</comment>
<dbReference type="Proteomes" id="UP001234202">
    <property type="component" value="Unassembled WGS sequence"/>
</dbReference>